<name>A0ABN9S5M9_9DINO</name>
<dbReference type="Proteomes" id="UP001189429">
    <property type="component" value="Unassembled WGS sequence"/>
</dbReference>
<sequence length="525" mass="57843">MGTVTDTAAIMWLERDLQKLRLKLNIQNYPSPLPPLPYPYLLQRAMFKPIGEAQVTPTQKMATALGQALAHYEEEGTKAKDKAKEKKDDFMGIPLGKRPDALARAVLFRMSEAVEDKKDAVLAAVEQGIEPQAAEAALDELLKFGKMVQDPQLKFAATRCFKVKSKNDEGGMEAGECKWIFAVNHYPGLKESLKVLRRNGALAAVGASLQCDIATRSTAAKEVESLALKGGKGTQTNRSKKLRKKSGACSLKVDLWTRPVERLGQDFEATAAAATKIFRTEGVCSLPTGKTPEYFIKWVQRALKEWSTPAIQDEVKRFGLLPEKPVLTGLTFVQIDEFYPISPEQHNSFYHYVTNFYIKGFGLDPNKALLMDCSKIGLGSAGPSFGPTGEPQDHVSMDRMEDVWPDGSVDLSLRWREPGNHLERAQQRVLRQVDQWCAEYEAKIRALGGIGFFMGGIGAPASLRGLDQLNYQSQAAAAGDLGGIEAVRRRKVITIGLGTITYNPKCVALIPGGGRGERSRRRCKL</sequence>
<keyword evidence="2" id="KW-1185">Reference proteome</keyword>
<gene>
    <name evidence="1" type="ORF">PCOR1329_LOCUS26633</name>
</gene>
<dbReference type="EMBL" id="CAUYUJ010009513">
    <property type="protein sequence ID" value="CAK0826989.1"/>
    <property type="molecule type" value="Genomic_DNA"/>
</dbReference>
<accession>A0ABN9S5M9</accession>
<dbReference type="InterPro" id="IPR037171">
    <property type="entry name" value="NagB/RpiA_transferase-like"/>
</dbReference>
<organism evidence="1 2">
    <name type="scientific">Prorocentrum cordatum</name>
    <dbReference type="NCBI Taxonomy" id="2364126"/>
    <lineage>
        <taxon>Eukaryota</taxon>
        <taxon>Sar</taxon>
        <taxon>Alveolata</taxon>
        <taxon>Dinophyceae</taxon>
        <taxon>Prorocentrales</taxon>
        <taxon>Prorocentraceae</taxon>
        <taxon>Prorocentrum</taxon>
    </lineage>
</organism>
<comment type="caution">
    <text evidence="1">The sequence shown here is derived from an EMBL/GenBank/DDBJ whole genome shotgun (WGS) entry which is preliminary data.</text>
</comment>
<protein>
    <submittedName>
        <fullName evidence="1">Uncharacterized protein</fullName>
    </submittedName>
</protein>
<proteinExistence type="predicted"/>
<dbReference type="Gene3D" id="3.40.50.1360">
    <property type="match status" value="1"/>
</dbReference>
<evidence type="ECO:0000313" key="2">
    <source>
        <dbReference type="Proteomes" id="UP001189429"/>
    </source>
</evidence>
<dbReference type="SUPFAM" id="SSF100950">
    <property type="entry name" value="NagB/RpiA/CoA transferase-like"/>
    <property type="match status" value="1"/>
</dbReference>
<evidence type="ECO:0000313" key="1">
    <source>
        <dbReference type="EMBL" id="CAK0826989.1"/>
    </source>
</evidence>
<reference evidence="1" key="1">
    <citation type="submission" date="2023-10" db="EMBL/GenBank/DDBJ databases">
        <authorList>
            <person name="Chen Y."/>
            <person name="Shah S."/>
            <person name="Dougan E. K."/>
            <person name="Thang M."/>
            <person name="Chan C."/>
        </authorList>
    </citation>
    <scope>NUCLEOTIDE SEQUENCE [LARGE SCALE GENOMIC DNA]</scope>
</reference>